<dbReference type="PANTHER" id="PTHR32419">
    <property type="entry name" value="GLUTATHIONYL-HYDROQUINONE REDUCTASE"/>
    <property type="match status" value="1"/>
</dbReference>
<name>A0A8E2JMR6_9PEZI</name>
<dbReference type="AlphaFoldDB" id="A0A8E2JMR6"/>
<sequence length="64" mass="7239">MSIFTSTPSSLPTSHEAVKDVIDSKTREFRRPDTQFRGFISSNPGSNFPPEKGRYHLYVSYACP</sequence>
<keyword evidence="3" id="KW-1185">Reference proteome</keyword>
<dbReference type="OrthoDB" id="2309723at2759"/>
<evidence type="ECO:0000256" key="1">
    <source>
        <dbReference type="SAM" id="MobiDB-lite"/>
    </source>
</evidence>
<dbReference type="Gene3D" id="3.40.30.10">
    <property type="entry name" value="Glutaredoxin"/>
    <property type="match status" value="1"/>
</dbReference>
<dbReference type="InterPro" id="IPR016639">
    <property type="entry name" value="GST_Omega/GSH"/>
</dbReference>
<gene>
    <name evidence="2" type="ORF">AOQ84DRAFT_421006</name>
</gene>
<dbReference type="Proteomes" id="UP000250140">
    <property type="component" value="Unassembled WGS sequence"/>
</dbReference>
<evidence type="ECO:0000313" key="2">
    <source>
        <dbReference type="EMBL" id="OCL02939.1"/>
    </source>
</evidence>
<protein>
    <recommendedName>
        <fullName evidence="4">GST N-terminal domain-containing protein</fullName>
    </recommendedName>
</protein>
<feature type="compositionally biased region" description="Basic and acidic residues" evidence="1">
    <location>
        <begin position="16"/>
        <end position="26"/>
    </location>
</feature>
<evidence type="ECO:0008006" key="4">
    <source>
        <dbReference type="Google" id="ProtNLM"/>
    </source>
</evidence>
<organism evidence="2 3">
    <name type="scientific">Glonium stellatum</name>
    <dbReference type="NCBI Taxonomy" id="574774"/>
    <lineage>
        <taxon>Eukaryota</taxon>
        <taxon>Fungi</taxon>
        <taxon>Dikarya</taxon>
        <taxon>Ascomycota</taxon>
        <taxon>Pezizomycotina</taxon>
        <taxon>Dothideomycetes</taxon>
        <taxon>Pleosporomycetidae</taxon>
        <taxon>Gloniales</taxon>
        <taxon>Gloniaceae</taxon>
        <taxon>Glonium</taxon>
    </lineage>
</organism>
<evidence type="ECO:0000313" key="3">
    <source>
        <dbReference type="Proteomes" id="UP000250140"/>
    </source>
</evidence>
<reference evidence="2 3" key="1">
    <citation type="journal article" date="2016" name="Nat. Commun.">
        <title>Ectomycorrhizal ecology is imprinted in the genome of the dominant symbiotic fungus Cenococcum geophilum.</title>
        <authorList>
            <consortium name="DOE Joint Genome Institute"/>
            <person name="Peter M."/>
            <person name="Kohler A."/>
            <person name="Ohm R.A."/>
            <person name="Kuo A."/>
            <person name="Krutzmann J."/>
            <person name="Morin E."/>
            <person name="Arend M."/>
            <person name="Barry K.W."/>
            <person name="Binder M."/>
            <person name="Choi C."/>
            <person name="Clum A."/>
            <person name="Copeland A."/>
            <person name="Grisel N."/>
            <person name="Haridas S."/>
            <person name="Kipfer T."/>
            <person name="LaButti K."/>
            <person name="Lindquist E."/>
            <person name="Lipzen A."/>
            <person name="Maire R."/>
            <person name="Meier B."/>
            <person name="Mihaltcheva S."/>
            <person name="Molinier V."/>
            <person name="Murat C."/>
            <person name="Poggeler S."/>
            <person name="Quandt C.A."/>
            <person name="Sperisen C."/>
            <person name="Tritt A."/>
            <person name="Tisserant E."/>
            <person name="Crous P.W."/>
            <person name="Henrissat B."/>
            <person name="Nehls U."/>
            <person name="Egli S."/>
            <person name="Spatafora J.W."/>
            <person name="Grigoriev I.V."/>
            <person name="Martin F.M."/>
        </authorList>
    </citation>
    <scope>NUCLEOTIDE SEQUENCE [LARGE SCALE GENOMIC DNA]</scope>
    <source>
        <strain evidence="2 3">CBS 207.34</strain>
    </source>
</reference>
<dbReference type="EMBL" id="KV750845">
    <property type="protein sequence ID" value="OCL02939.1"/>
    <property type="molecule type" value="Genomic_DNA"/>
</dbReference>
<proteinExistence type="predicted"/>
<dbReference type="GO" id="GO:0005737">
    <property type="term" value="C:cytoplasm"/>
    <property type="evidence" value="ECO:0007669"/>
    <property type="project" value="TreeGrafter"/>
</dbReference>
<dbReference type="PANTHER" id="PTHR32419:SF6">
    <property type="entry name" value="GLUTATHIONE S-TRANSFERASE OMEGA-LIKE 1-RELATED"/>
    <property type="match status" value="1"/>
</dbReference>
<feature type="region of interest" description="Disordered" evidence="1">
    <location>
        <begin position="1"/>
        <end position="26"/>
    </location>
</feature>
<dbReference type="GO" id="GO:0004364">
    <property type="term" value="F:glutathione transferase activity"/>
    <property type="evidence" value="ECO:0007669"/>
    <property type="project" value="InterPro"/>
</dbReference>
<accession>A0A8E2JMR6</accession>
<feature type="compositionally biased region" description="Polar residues" evidence="1">
    <location>
        <begin position="1"/>
        <end position="13"/>
    </location>
</feature>